<dbReference type="GeneID" id="24923329"/>
<dbReference type="RefSeq" id="XP_012899045.1">
    <property type="nucleotide sequence ID" value="XM_013043591.1"/>
</dbReference>
<feature type="compositionally biased region" description="Polar residues" evidence="1">
    <location>
        <begin position="8"/>
        <end position="42"/>
    </location>
</feature>
<accession>D8MAA8</accession>
<reference evidence="3" key="1">
    <citation type="submission" date="2010-02" db="EMBL/GenBank/DDBJ databases">
        <title>Sequencing and annotation of the Blastocystis hominis genome.</title>
        <authorList>
            <person name="Wincker P."/>
        </authorList>
    </citation>
    <scope>NUCLEOTIDE SEQUENCE</scope>
    <source>
        <strain evidence="3">Singapore isolate B</strain>
    </source>
</reference>
<dbReference type="Gene3D" id="1.10.472.10">
    <property type="entry name" value="Cyclin-like"/>
    <property type="match status" value="1"/>
</dbReference>
<dbReference type="InParanoid" id="D8MAA8"/>
<dbReference type="EMBL" id="FN668689">
    <property type="protein sequence ID" value="CBK24997.2"/>
    <property type="molecule type" value="Genomic_DNA"/>
</dbReference>
<evidence type="ECO:0000313" key="4">
    <source>
        <dbReference type="Proteomes" id="UP000008312"/>
    </source>
</evidence>
<feature type="domain" description="Cyclin N-terminal" evidence="2">
    <location>
        <begin position="101"/>
        <end position="175"/>
    </location>
</feature>
<dbReference type="SUPFAM" id="SSF47954">
    <property type="entry name" value="Cyclin-like"/>
    <property type="match status" value="1"/>
</dbReference>
<sequence length="315" mass="35838">MKMKEILSSMTQPNETESNTAQTVARTPTNASLRPAVSTPTSDKGLPEPTAKSLLDSFVPSAEDLEPYLSVNEELVLLHFYLTRLFEDDVKYIKKDISVRSVQFCAAAYVKRFFLERSVLQYNPLLIIASSLLLAYKADEFCMVKADSIARTLHQKEEDIVKTEQKVLYALKYEIIVHTPCRIVRLPDQQAIDTLLAEIALSDEGKQILTEQTMDEIKTKADQLLLEVFATDLDLLFSPSLLVFFVYSAVLAERPNGQFLFTQIVEKAKQDGSFASNVRFEALTQDIESVKREFDRFNEMVGNGRTLRRRSLRFD</sequence>
<organism evidence="3">
    <name type="scientific">Blastocystis hominis</name>
    <dbReference type="NCBI Taxonomy" id="12968"/>
    <lineage>
        <taxon>Eukaryota</taxon>
        <taxon>Sar</taxon>
        <taxon>Stramenopiles</taxon>
        <taxon>Bigyra</taxon>
        <taxon>Opalozoa</taxon>
        <taxon>Opalinata</taxon>
        <taxon>Blastocystidae</taxon>
        <taxon>Blastocystis</taxon>
    </lineage>
</organism>
<evidence type="ECO:0000259" key="2">
    <source>
        <dbReference type="Pfam" id="PF00134"/>
    </source>
</evidence>
<proteinExistence type="predicted"/>
<name>D8MAA8_BLAHO</name>
<protein>
    <recommendedName>
        <fullName evidence="2">Cyclin N-terminal domain-containing protein</fullName>
    </recommendedName>
</protein>
<evidence type="ECO:0000313" key="3">
    <source>
        <dbReference type="EMBL" id="CBK24997.2"/>
    </source>
</evidence>
<dbReference type="OrthoDB" id="41688at2759"/>
<dbReference type="Proteomes" id="UP000008312">
    <property type="component" value="Unassembled WGS sequence"/>
</dbReference>
<evidence type="ECO:0000256" key="1">
    <source>
        <dbReference type="SAM" id="MobiDB-lite"/>
    </source>
</evidence>
<dbReference type="InterPro" id="IPR036915">
    <property type="entry name" value="Cyclin-like_sf"/>
</dbReference>
<gene>
    <name evidence="3" type="ORF">GSBLH_T00007205001</name>
</gene>
<dbReference type="InterPro" id="IPR006671">
    <property type="entry name" value="Cyclin_N"/>
</dbReference>
<keyword evidence="4" id="KW-1185">Reference proteome</keyword>
<dbReference type="Pfam" id="PF00134">
    <property type="entry name" value="Cyclin_N"/>
    <property type="match status" value="1"/>
</dbReference>
<dbReference type="AlphaFoldDB" id="D8MAA8"/>
<feature type="region of interest" description="Disordered" evidence="1">
    <location>
        <begin position="1"/>
        <end position="49"/>
    </location>
</feature>